<keyword evidence="12" id="KW-1185">Reference proteome</keyword>
<dbReference type="InterPro" id="IPR050086">
    <property type="entry name" value="MetN_ABC_transporter-like"/>
</dbReference>
<dbReference type="EMBL" id="CP075567">
    <property type="protein sequence ID" value="UFQ00513.1"/>
    <property type="molecule type" value="Genomic_DNA"/>
</dbReference>
<evidence type="ECO:0000256" key="6">
    <source>
        <dbReference type="ARBA" id="ARBA00022840"/>
    </source>
</evidence>
<evidence type="ECO:0000256" key="2">
    <source>
        <dbReference type="ARBA" id="ARBA00022448"/>
    </source>
</evidence>
<evidence type="ECO:0000256" key="1">
    <source>
        <dbReference type="ARBA" id="ARBA00004417"/>
    </source>
</evidence>
<dbReference type="CDD" id="cd03258">
    <property type="entry name" value="ABC_MetN_methionine_transporter"/>
    <property type="match status" value="1"/>
</dbReference>
<evidence type="ECO:0000256" key="7">
    <source>
        <dbReference type="ARBA" id="ARBA00022967"/>
    </source>
</evidence>
<organism evidence="11 12">
    <name type="scientific">Pseudomonas fitomaticsae</name>
    <dbReference type="NCBI Taxonomy" id="2837969"/>
    <lineage>
        <taxon>Bacteria</taxon>
        <taxon>Pseudomonadati</taxon>
        <taxon>Pseudomonadota</taxon>
        <taxon>Gammaproteobacteria</taxon>
        <taxon>Pseudomonadales</taxon>
        <taxon>Pseudomonadaceae</taxon>
        <taxon>Pseudomonas</taxon>
    </lineage>
</organism>
<evidence type="ECO:0000313" key="11">
    <source>
        <dbReference type="EMBL" id="UFQ00513.1"/>
    </source>
</evidence>
<evidence type="ECO:0000256" key="8">
    <source>
        <dbReference type="ARBA" id="ARBA00022970"/>
    </source>
</evidence>
<dbReference type="Pfam" id="PF00005">
    <property type="entry name" value="ABC_tran"/>
    <property type="match status" value="1"/>
</dbReference>
<dbReference type="SMART" id="SM00382">
    <property type="entry name" value="AAA"/>
    <property type="match status" value="1"/>
</dbReference>
<dbReference type="InterPro" id="IPR018449">
    <property type="entry name" value="NIL_domain"/>
</dbReference>
<dbReference type="InterPro" id="IPR041701">
    <property type="entry name" value="MetN_ABC"/>
</dbReference>
<dbReference type="SUPFAM" id="SSF52540">
    <property type="entry name" value="P-loop containing nucleoside triphosphate hydrolases"/>
    <property type="match status" value="1"/>
</dbReference>
<dbReference type="InterPro" id="IPR045865">
    <property type="entry name" value="ACT-like_dom_sf"/>
</dbReference>
<dbReference type="Gene3D" id="3.40.50.300">
    <property type="entry name" value="P-loop containing nucleotide triphosphate hydrolases"/>
    <property type="match status" value="1"/>
</dbReference>
<proteinExistence type="predicted"/>
<feature type="domain" description="ABC transporter" evidence="10">
    <location>
        <begin position="32"/>
        <end position="271"/>
    </location>
</feature>
<comment type="subcellular location">
    <subcellularLocation>
        <location evidence="1">Cell inner membrane</location>
        <topology evidence="1">Peripheral membrane protein</topology>
    </subcellularLocation>
</comment>
<dbReference type="PANTHER" id="PTHR43166:SF30">
    <property type="entry name" value="METHIONINE IMPORT ATP-BINDING PROTEIN METN"/>
    <property type="match status" value="1"/>
</dbReference>
<protein>
    <submittedName>
        <fullName evidence="11">ATP-binding cassette domain-containing protein</fullName>
    </submittedName>
</protein>
<dbReference type="InterPro" id="IPR003593">
    <property type="entry name" value="AAA+_ATPase"/>
</dbReference>
<evidence type="ECO:0000256" key="5">
    <source>
        <dbReference type="ARBA" id="ARBA00022741"/>
    </source>
</evidence>
<dbReference type="InterPro" id="IPR017871">
    <property type="entry name" value="ABC_transporter-like_CS"/>
</dbReference>
<dbReference type="GO" id="GO:0005524">
    <property type="term" value="F:ATP binding"/>
    <property type="evidence" value="ECO:0007669"/>
    <property type="project" value="UniProtKB-KW"/>
</dbReference>
<evidence type="ECO:0000313" key="12">
    <source>
        <dbReference type="Proteomes" id="UP001162907"/>
    </source>
</evidence>
<dbReference type="SUPFAM" id="SSF55021">
    <property type="entry name" value="ACT-like"/>
    <property type="match status" value="1"/>
</dbReference>
<keyword evidence="7" id="KW-1278">Translocase</keyword>
<evidence type="ECO:0000256" key="4">
    <source>
        <dbReference type="ARBA" id="ARBA00022519"/>
    </source>
</evidence>
<dbReference type="RefSeq" id="WP_230734705.1">
    <property type="nucleotide sequence ID" value="NZ_CP075567.1"/>
</dbReference>
<dbReference type="InterPro" id="IPR027417">
    <property type="entry name" value="P-loop_NTPase"/>
</dbReference>
<keyword evidence="4" id="KW-0997">Cell inner membrane</keyword>
<keyword evidence="5" id="KW-0547">Nucleotide-binding</keyword>
<keyword evidence="9" id="KW-0472">Membrane</keyword>
<keyword evidence="2" id="KW-0813">Transport</keyword>
<dbReference type="InterPro" id="IPR003439">
    <property type="entry name" value="ABC_transporter-like_ATP-bd"/>
</dbReference>
<dbReference type="PROSITE" id="PS50893">
    <property type="entry name" value="ABC_TRANSPORTER_2"/>
    <property type="match status" value="1"/>
</dbReference>
<dbReference type="Pfam" id="PF09383">
    <property type="entry name" value="NIL"/>
    <property type="match status" value="1"/>
</dbReference>
<evidence type="ECO:0000256" key="3">
    <source>
        <dbReference type="ARBA" id="ARBA00022475"/>
    </source>
</evidence>
<keyword evidence="8" id="KW-0029">Amino-acid transport</keyword>
<keyword evidence="6 11" id="KW-0067">ATP-binding</keyword>
<dbReference type="Proteomes" id="UP001162907">
    <property type="component" value="Chromosome"/>
</dbReference>
<gene>
    <name evidence="11" type="ORF">KJY40_02160</name>
</gene>
<keyword evidence="3" id="KW-1003">Cell membrane</keyword>
<reference evidence="11 12" key="1">
    <citation type="journal article" date="2022" name="Int. J. Syst. Evol. Microbiol.">
        <title>Pseudomonas fitomaticsae sp. nov., isolated at Marimurtra Botanical Garden in Blanes, Catalonia, Spain.</title>
        <authorList>
            <person name="Atanasov K.E."/>
            <person name="Galbis D.M."/>
            <person name="Cornado D."/>
            <person name="Serpico A."/>
            <person name="Sanchez G."/>
            <person name="Bosch M."/>
            <person name="Ferrer A."/>
            <person name="Altabella T."/>
        </authorList>
    </citation>
    <scope>NUCLEOTIDE SEQUENCE [LARGE SCALE GENOMIC DNA]</scope>
    <source>
        <strain evidence="11 12">FIT81</strain>
    </source>
</reference>
<dbReference type="PROSITE" id="PS00211">
    <property type="entry name" value="ABC_TRANSPORTER_1"/>
    <property type="match status" value="1"/>
</dbReference>
<evidence type="ECO:0000256" key="9">
    <source>
        <dbReference type="ARBA" id="ARBA00023136"/>
    </source>
</evidence>
<name>A0ABY3Q2Z8_9PSED</name>
<dbReference type="SMART" id="SM00930">
    <property type="entry name" value="NIL"/>
    <property type="match status" value="1"/>
</dbReference>
<accession>A0ABY3Q2Z8</accession>
<dbReference type="PANTHER" id="PTHR43166">
    <property type="entry name" value="AMINO ACID IMPORT ATP-BINDING PROTEIN"/>
    <property type="match status" value="1"/>
</dbReference>
<dbReference type="Gene3D" id="3.30.70.260">
    <property type="match status" value="1"/>
</dbReference>
<sequence length="374" mass="41170">MTAAIQRRLDLPEPPALAQRTELHPELNRAHVRFVGLGKTYDGKQGPVAALQGIDLAIQRGEVFGIIGRSGAGKSSLIRTINRLEQPTSGRVLIDQVDIGEYDEDRLVALRRRIGMIFQHFNLMSAKTVWQNVELPLKVAGVPKQQREKKVRELLELVGLQAKHKAYPAQLSGGQKQRVGIARALVHDPDILLCDEATSALDPETTQSILGLLREINKRLGLTIVLITHEMAVIREICDRVVVLEHGRIVEQGPVWEVFGNPQHEVSQTLLAPLQHALPEELQSRLQAQPLSADAAVVLRLQFTGSQQDEPDLAALFAALGGRVKLLQGGVERIQGHALGQLLLAVAGSKLNAEELRQRASQWAQRTEVLGYVV</sequence>
<evidence type="ECO:0000259" key="10">
    <source>
        <dbReference type="PROSITE" id="PS50893"/>
    </source>
</evidence>